<dbReference type="GO" id="GO:0003824">
    <property type="term" value="F:catalytic activity"/>
    <property type="evidence" value="ECO:0007669"/>
    <property type="project" value="InterPro"/>
</dbReference>
<evidence type="ECO:0000256" key="3">
    <source>
        <dbReference type="ARBA" id="ARBA00023004"/>
    </source>
</evidence>
<dbReference type="InterPro" id="IPR013785">
    <property type="entry name" value="Aldolase_TIM"/>
</dbReference>
<dbReference type="SUPFAM" id="SSF102114">
    <property type="entry name" value="Radical SAM enzymes"/>
    <property type="match status" value="1"/>
</dbReference>
<evidence type="ECO:0000256" key="4">
    <source>
        <dbReference type="ARBA" id="ARBA00023014"/>
    </source>
</evidence>
<dbReference type="SFLD" id="SFLDG01067">
    <property type="entry name" value="SPASM/twitch_domain_containing"/>
    <property type="match status" value="1"/>
</dbReference>
<protein>
    <submittedName>
        <fullName evidence="6">MoaA/NifB/PqqE/SkfB family radical SAM enzyme</fullName>
    </submittedName>
</protein>
<evidence type="ECO:0000259" key="5">
    <source>
        <dbReference type="PROSITE" id="PS51918"/>
    </source>
</evidence>
<dbReference type="AlphaFoldDB" id="A0A7W7X9Y0"/>
<dbReference type="PANTHER" id="PTHR11228:SF7">
    <property type="entry name" value="PQQA PEPTIDE CYCLASE"/>
    <property type="match status" value="1"/>
</dbReference>
<dbReference type="GO" id="GO:0046872">
    <property type="term" value="F:metal ion binding"/>
    <property type="evidence" value="ECO:0007669"/>
    <property type="project" value="UniProtKB-KW"/>
</dbReference>
<accession>A0A7W7X9Y0</accession>
<dbReference type="SFLD" id="SFLDG01386">
    <property type="entry name" value="main_SPASM_domain-containing"/>
    <property type="match status" value="1"/>
</dbReference>
<evidence type="ECO:0000256" key="1">
    <source>
        <dbReference type="ARBA" id="ARBA00022691"/>
    </source>
</evidence>
<keyword evidence="3" id="KW-0408">Iron</keyword>
<keyword evidence="4" id="KW-0411">Iron-sulfur</keyword>
<evidence type="ECO:0000256" key="2">
    <source>
        <dbReference type="ARBA" id="ARBA00022723"/>
    </source>
</evidence>
<keyword evidence="2" id="KW-0479">Metal-binding</keyword>
<evidence type="ECO:0000313" key="7">
    <source>
        <dbReference type="Proteomes" id="UP000582643"/>
    </source>
</evidence>
<dbReference type="Gene3D" id="3.20.20.70">
    <property type="entry name" value="Aldolase class I"/>
    <property type="match status" value="1"/>
</dbReference>
<gene>
    <name evidence="6" type="ORF">GGE06_001265</name>
</gene>
<keyword evidence="1" id="KW-0949">S-adenosyl-L-methionine</keyword>
<dbReference type="Proteomes" id="UP000582643">
    <property type="component" value="Unassembled WGS sequence"/>
</dbReference>
<sequence length="337" mass="36449">MEIPDHPLEVLWDITYACPLRCTHCYSESGRRPARRLSGDDMLRAADAILALGTQGVCLAGGEPLLVPELFAVAERFTAAGVPVSLFTSGWTLDRASAEAAVDAFSAVSVSLDGATADVHDRIRGRRGSFDRAVAALELLTAGVRASIGVDYVVMRSNAHQVEEFLTAVAPRFPDLGQVSFGAVVPEGLASRPGFAEHELLDDERVRLLGSAEYGRRLQELAPPGVRVTSTDNLALRMSPDLIAAGVCLPVLQIEPDGAVRAMAAYEGTVGNVLTDPPAELWRRAVARWHDPFVREALGRVRTMREWAEATRAIDLRFGTEADRRRIARRTAFVPGG</sequence>
<dbReference type="InterPro" id="IPR050377">
    <property type="entry name" value="Radical_SAM_PqqE_MftC-like"/>
</dbReference>
<dbReference type="PROSITE" id="PS51918">
    <property type="entry name" value="RADICAL_SAM"/>
    <property type="match status" value="1"/>
</dbReference>
<keyword evidence="7" id="KW-1185">Reference proteome</keyword>
<evidence type="ECO:0000313" key="6">
    <source>
        <dbReference type="EMBL" id="MBB4980357.1"/>
    </source>
</evidence>
<name>A0A7W7X9Y0_9ACTN</name>
<dbReference type="InterPro" id="IPR058240">
    <property type="entry name" value="rSAM_sf"/>
</dbReference>
<proteinExistence type="predicted"/>
<dbReference type="GO" id="GO:0051539">
    <property type="term" value="F:4 iron, 4 sulfur cluster binding"/>
    <property type="evidence" value="ECO:0007669"/>
    <property type="project" value="UniProtKB-KW"/>
</dbReference>
<dbReference type="EMBL" id="JACHJY010000002">
    <property type="protein sequence ID" value="MBB4980357.1"/>
    <property type="molecule type" value="Genomic_DNA"/>
</dbReference>
<dbReference type="CDD" id="cd01335">
    <property type="entry name" value="Radical_SAM"/>
    <property type="match status" value="1"/>
</dbReference>
<dbReference type="InterPro" id="IPR006638">
    <property type="entry name" value="Elp3/MiaA/NifB-like_rSAM"/>
</dbReference>
<dbReference type="PANTHER" id="PTHR11228">
    <property type="entry name" value="RADICAL SAM DOMAIN PROTEIN"/>
    <property type="match status" value="1"/>
</dbReference>
<dbReference type="Pfam" id="PF04055">
    <property type="entry name" value="Radical_SAM"/>
    <property type="match status" value="1"/>
</dbReference>
<reference evidence="6 7" key="1">
    <citation type="submission" date="2020-08" db="EMBL/GenBank/DDBJ databases">
        <title>Genomic Encyclopedia of Type Strains, Phase III (KMG-III): the genomes of soil and plant-associated and newly described type strains.</title>
        <authorList>
            <person name="Whitman W."/>
        </authorList>
    </citation>
    <scope>NUCLEOTIDE SEQUENCE [LARGE SCALE GENOMIC DNA]</scope>
    <source>
        <strain evidence="6 7">SFB5A</strain>
    </source>
</reference>
<dbReference type="InterPro" id="IPR007197">
    <property type="entry name" value="rSAM"/>
</dbReference>
<feature type="domain" description="Radical SAM core" evidence="5">
    <location>
        <begin position="4"/>
        <end position="227"/>
    </location>
</feature>
<dbReference type="SFLD" id="SFLDS00029">
    <property type="entry name" value="Radical_SAM"/>
    <property type="match status" value="1"/>
</dbReference>
<dbReference type="RefSeq" id="WP_184930206.1">
    <property type="nucleotide sequence ID" value="NZ_JACHJY010000002.1"/>
</dbReference>
<dbReference type="SMART" id="SM00729">
    <property type="entry name" value="Elp3"/>
    <property type="match status" value="1"/>
</dbReference>
<organism evidence="6 7">
    <name type="scientific">Streptomyces nymphaeiformis</name>
    <dbReference type="NCBI Taxonomy" id="2663842"/>
    <lineage>
        <taxon>Bacteria</taxon>
        <taxon>Bacillati</taxon>
        <taxon>Actinomycetota</taxon>
        <taxon>Actinomycetes</taxon>
        <taxon>Kitasatosporales</taxon>
        <taxon>Streptomycetaceae</taxon>
        <taxon>Streptomyces</taxon>
    </lineage>
</organism>
<comment type="caution">
    <text evidence="6">The sequence shown here is derived from an EMBL/GenBank/DDBJ whole genome shotgun (WGS) entry which is preliminary data.</text>
</comment>